<dbReference type="InterPro" id="IPR002227">
    <property type="entry name" value="Tyrosinase_Cu-bd"/>
</dbReference>
<feature type="signal peptide" evidence="3">
    <location>
        <begin position="1"/>
        <end position="18"/>
    </location>
</feature>
<dbReference type="SUPFAM" id="SSF48056">
    <property type="entry name" value="Di-copper centre-containing domain"/>
    <property type="match status" value="1"/>
</dbReference>
<name>A0ABQ9EDE6_TEGGR</name>
<dbReference type="PANTHER" id="PTHR11474:SF126">
    <property type="entry name" value="TYROSINASE-LIKE PROTEIN TYR-1-RELATED"/>
    <property type="match status" value="1"/>
</dbReference>
<evidence type="ECO:0000259" key="4">
    <source>
        <dbReference type="PROSITE" id="PS00498"/>
    </source>
</evidence>
<gene>
    <name evidence="5" type="ORF">KUTeg_019718</name>
</gene>
<dbReference type="InterPro" id="IPR050316">
    <property type="entry name" value="Tyrosinase/Hemocyanin"/>
</dbReference>
<dbReference type="PANTHER" id="PTHR11474">
    <property type="entry name" value="TYROSINASE FAMILY MEMBER"/>
    <property type="match status" value="1"/>
</dbReference>
<accession>A0ABQ9EDE6</accession>
<dbReference type="Gene3D" id="1.10.1280.10">
    <property type="entry name" value="Di-copper center containing domain from catechol oxidase"/>
    <property type="match status" value="1"/>
</dbReference>
<keyword evidence="1" id="KW-0479">Metal-binding</keyword>
<feature type="chain" id="PRO_5047206132" description="Tyrosinase copper-binding domain-containing protein" evidence="3">
    <location>
        <begin position="19"/>
        <end position="370"/>
    </location>
</feature>
<evidence type="ECO:0000256" key="2">
    <source>
        <dbReference type="ARBA" id="ARBA00023008"/>
    </source>
</evidence>
<evidence type="ECO:0000256" key="1">
    <source>
        <dbReference type="ARBA" id="ARBA00022723"/>
    </source>
</evidence>
<organism evidence="5 6">
    <name type="scientific">Tegillarca granosa</name>
    <name type="common">Malaysian cockle</name>
    <name type="synonym">Anadara granosa</name>
    <dbReference type="NCBI Taxonomy" id="220873"/>
    <lineage>
        <taxon>Eukaryota</taxon>
        <taxon>Metazoa</taxon>
        <taxon>Spiralia</taxon>
        <taxon>Lophotrochozoa</taxon>
        <taxon>Mollusca</taxon>
        <taxon>Bivalvia</taxon>
        <taxon>Autobranchia</taxon>
        <taxon>Pteriomorphia</taxon>
        <taxon>Arcoida</taxon>
        <taxon>Arcoidea</taxon>
        <taxon>Arcidae</taxon>
        <taxon>Tegillarca</taxon>
    </lineage>
</organism>
<dbReference type="PRINTS" id="PR00092">
    <property type="entry name" value="TYROSINASE"/>
</dbReference>
<dbReference type="EMBL" id="JARBDR010000917">
    <property type="protein sequence ID" value="KAJ8303322.1"/>
    <property type="molecule type" value="Genomic_DNA"/>
</dbReference>
<dbReference type="Pfam" id="PF00264">
    <property type="entry name" value="Tyrosinase"/>
    <property type="match status" value="1"/>
</dbReference>
<keyword evidence="6" id="KW-1185">Reference proteome</keyword>
<reference evidence="5 6" key="1">
    <citation type="submission" date="2022-12" db="EMBL/GenBank/DDBJ databases">
        <title>Chromosome-level genome of Tegillarca granosa.</title>
        <authorList>
            <person name="Kim J."/>
        </authorList>
    </citation>
    <scope>NUCLEOTIDE SEQUENCE [LARGE SCALE GENOMIC DNA]</scope>
    <source>
        <strain evidence="5">Teg-2019</strain>
        <tissue evidence="5">Adductor muscle</tissue>
    </source>
</reference>
<evidence type="ECO:0000256" key="3">
    <source>
        <dbReference type="SAM" id="SignalP"/>
    </source>
</evidence>
<keyword evidence="2" id="KW-0186">Copper</keyword>
<evidence type="ECO:0000313" key="6">
    <source>
        <dbReference type="Proteomes" id="UP001217089"/>
    </source>
</evidence>
<dbReference type="Proteomes" id="UP001217089">
    <property type="component" value="Unassembled WGS sequence"/>
</dbReference>
<sequence>MDMRSYLPFLSLVPVAFFLCPGNCLIKSIRLPQPLNECFQRKTMYLNVTEIPGHAINSFCLNTYKSKQVDVHQELDVPKDIFNWIRSLLRKFISARRKRQVFPVRIRKEIRALSETERRDYFRAVLALKADTSIAPNKWDALASKFCTKIQNAVFFITKAEEALRTKVPHVTIPYWDSTKDFDMPDPVMSVVWTSQFFGNGDGIVTSGPFANWITGDNEPLIRNIGSSGMLMSRQGVRNILAQTFHYEITEGTAVSPENSIEIQHNAVHNWVDGTMAGLNTAPQDPVFYAHHCYIDYVWNLFRRQQKARGINPANDYPPTNNSFHQPLFRMVGFEPLRNIDGYSNFWDEIVSYEDSPDCNDGNRLRLSLF</sequence>
<keyword evidence="3" id="KW-0732">Signal</keyword>
<protein>
    <recommendedName>
        <fullName evidence="4">Tyrosinase copper-binding domain-containing protein</fullName>
    </recommendedName>
</protein>
<dbReference type="PROSITE" id="PS00498">
    <property type="entry name" value="TYROSINASE_2"/>
    <property type="match status" value="1"/>
</dbReference>
<feature type="domain" description="Tyrosinase copper-binding" evidence="4">
    <location>
        <begin position="285"/>
        <end position="296"/>
    </location>
</feature>
<comment type="caution">
    <text evidence="5">The sequence shown here is derived from an EMBL/GenBank/DDBJ whole genome shotgun (WGS) entry which is preliminary data.</text>
</comment>
<proteinExistence type="predicted"/>
<evidence type="ECO:0000313" key="5">
    <source>
        <dbReference type="EMBL" id="KAJ8303322.1"/>
    </source>
</evidence>
<dbReference type="InterPro" id="IPR008922">
    <property type="entry name" value="Di-copper_centre_dom_sf"/>
</dbReference>